<feature type="transmembrane region" description="Helical" evidence="6">
    <location>
        <begin position="276"/>
        <end position="296"/>
    </location>
</feature>
<evidence type="ECO:0000313" key="7">
    <source>
        <dbReference type="EMBL" id="CAG9805019.1"/>
    </source>
</evidence>
<dbReference type="Pfam" id="PF13000">
    <property type="entry name" value="Acatn"/>
    <property type="match status" value="2"/>
</dbReference>
<sequence>MKNNRNQKFTPISPKGDDEVVESESSNLSGDYQNVALLLLLYLLQGVPQGISLAIPILLQNRGATYSEQAQFSISYFPFGLKLLWAPVIDSIFIKSFGRRKTWICSSQIVIGSFMIYLSYNADKWLGDGDTMKPQIGILTAVFFTLWLLTSVQDIAVDGWGLTLLKRRNIGYAATTNSCGQSAGKFIGFILLLVFESKEFCNSYIFSEPKDIGLFTLSGFIMFWACVYMIVTILLALFKYECPENAEQLKEHSDYGICKAYQILYKIIKLKPVVELYTMIFSIEACFAAFEAITSLKLIEYGVPKEKFALISVPSAPIQILFPLLITKYTAGRKPLSFYYKVFICRLTLMIITTFYVASTPMILENVNFLNYFYAGVVMLFMIDQAAIRATYTSDGSFFSKIADPLVGGSYMTLLNTFGNLGKRTFVTLSLWLMDRITWRKCYIKNISNDETLSFTHLANNTCLDSFQKITCKEIGGTCKTEVDGYYVEIGFSVVYGLIWFIVFRSVIYRLQRYSREDWYVLTNNKSSRNVEMT</sequence>
<evidence type="ECO:0000256" key="2">
    <source>
        <dbReference type="ARBA" id="ARBA00022692"/>
    </source>
</evidence>
<evidence type="ECO:0000256" key="4">
    <source>
        <dbReference type="ARBA" id="ARBA00023136"/>
    </source>
</evidence>
<dbReference type="PANTHER" id="PTHR12778:SF9">
    <property type="entry name" value="ACETYL-COENZYME A TRANSPORTER 1"/>
    <property type="match status" value="1"/>
</dbReference>
<name>A0A9N9RWT5_9DIPT</name>
<feature type="compositionally biased region" description="Polar residues" evidence="5">
    <location>
        <begin position="1"/>
        <end position="10"/>
    </location>
</feature>
<dbReference type="InterPro" id="IPR004752">
    <property type="entry name" value="AmpG_permease/AT-1"/>
</dbReference>
<feature type="region of interest" description="Disordered" evidence="5">
    <location>
        <begin position="1"/>
        <end position="23"/>
    </location>
</feature>
<dbReference type="EMBL" id="OU895878">
    <property type="protein sequence ID" value="CAG9805019.1"/>
    <property type="molecule type" value="Genomic_DNA"/>
</dbReference>
<reference evidence="7" key="2">
    <citation type="submission" date="2022-10" db="EMBL/GenBank/DDBJ databases">
        <authorList>
            <consortium name="ENA_rothamsted_submissions"/>
            <consortium name="culmorum"/>
            <person name="King R."/>
        </authorList>
    </citation>
    <scope>NUCLEOTIDE SEQUENCE</scope>
</reference>
<dbReference type="GO" id="GO:0016020">
    <property type="term" value="C:membrane"/>
    <property type="evidence" value="ECO:0007669"/>
    <property type="project" value="UniProtKB-SubCell"/>
</dbReference>
<feature type="transmembrane region" description="Helical" evidence="6">
    <location>
        <begin position="132"/>
        <end position="149"/>
    </location>
</feature>
<evidence type="ECO:0000256" key="5">
    <source>
        <dbReference type="SAM" id="MobiDB-lite"/>
    </source>
</evidence>
<feature type="transmembrane region" description="Helical" evidence="6">
    <location>
        <begin position="102"/>
        <end position="120"/>
    </location>
</feature>
<keyword evidence="3 6" id="KW-1133">Transmembrane helix</keyword>
<accession>A0A9N9RWT5</accession>
<dbReference type="AlphaFoldDB" id="A0A9N9RWT5"/>
<gene>
    <name evidence="7" type="ORF">CHIRRI_LOCUS7896</name>
</gene>
<feature type="transmembrane region" description="Helical" evidence="6">
    <location>
        <begin position="35"/>
        <end position="59"/>
    </location>
</feature>
<dbReference type="Gene3D" id="1.20.1250.20">
    <property type="entry name" value="MFS general substrate transporter like domains"/>
    <property type="match status" value="1"/>
</dbReference>
<evidence type="ECO:0000256" key="3">
    <source>
        <dbReference type="ARBA" id="ARBA00022989"/>
    </source>
</evidence>
<proteinExistence type="predicted"/>
<feature type="transmembrane region" description="Helical" evidence="6">
    <location>
        <begin position="308"/>
        <end position="326"/>
    </location>
</feature>
<feature type="transmembrane region" description="Helical" evidence="6">
    <location>
        <begin position="215"/>
        <end position="238"/>
    </location>
</feature>
<evidence type="ECO:0000256" key="1">
    <source>
        <dbReference type="ARBA" id="ARBA00004141"/>
    </source>
</evidence>
<feature type="transmembrane region" description="Helical" evidence="6">
    <location>
        <begin position="338"/>
        <end position="357"/>
    </location>
</feature>
<dbReference type="PANTHER" id="PTHR12778">
    <property type="entry name" value="SOLUTE CARRIER FAMILY 33 ACETYL-COA TRANSPORTER -RELATED"/>
    <property type="match status" value="1"/>
</dbReference>
<dbReference type="OrthoDB" id="6415790at2759"/>
<feature type="transmembrane region" description="Helical" evidence="6">
    <location>
        <begin position="490"/>
        <end position="508"/>
    </location>
</feature>
<evidence type="ECO:0000256" key="6">
    <source>
        <dbReference type="SAM" id="Phobius"/>
    </source>
</evidence>
<protein>
    <recommendedName>
        <fullName evidence="9">Acetyl-coenzyme A transporter 1</fullName>
    </recommendedName>
</protein>
<evidence type="ECO:0008006" key="9">
    <source>
        <dbReference type="Google" id="ProtNLM"/>
    </source>
</evidence>
<organism evidence="7 8">
    <name type="scientific">Chironomus riparius</name>
    <dbReference type="NCBI Taxonomy" id="315576"/>
    <lineage>
        <taxon>Eukaryota</taxon>
        <taxon>Metazoa</taxon>
        <taxon>Ecdysozoa</taxon>
        <taxon>Arthropoda</taxon>
        <taxon>Hexapoda</taxon>
        <taxon>Insecta</taxon>
        <taxon>Pterygota</taxon>
        <taxon>Neoptera</taxon>
        <taxon>Endopterygota</taxon>
        <taxon>Diptera</taxon>
        <taxon>Nematocera</taxon>
        <taxon>Chironomoidea</taxon>
        <taxon>Chironomidae</taxon>
        <taxon>Chironominae</taxon>
        <taxon>Chironomus</taxon>
    </lineage>
</organism>
<evidence type="ECO:0000313" key="8">
    <source>
        <dbReference type="Proteomes" id="UP001153620"/>
    </source>
</evidence>
<dbReference type="GO" id="GO:0008521">
    <property type="term" value="F:acetyl-CoA transmembrane transporter activity"/>
    <property type="evidence" value="ECO:0007669"/>
    <property type="project" value="InterPro"/>
</dbReference>
<keyword evidence="2 6" id="KW-0812">Transmembrane</keyword>
<keyword evidence="4 6" id="KW-0472">Membrane</keyword>
<feature type="transmembrane region" description="Helical" evidence="6">
    <location>
        <begin position="170"/>
        <end position="195"/>
    </location>
</feature>
<dbReference type="InterPro" id="IPR024371">
    <property type="entry name" value="AcetylCoA_trans_1-like"/>
</dbReference>
<comment type="subcellular location">
    <subcellularLocation>
        <location evidence="1">Membrane</location>
        <topology evidence="1">Multi-pass membrane protein</topology>
    </subcellularLocation>
</comment>
<reference evidence="7" key="1">
    <citation type="submission" date="2022-01" db="EMBL/GenBank/DDBJ databases">
        <authorList>
            <person name="King R."/>
        </authorList>
    </citation>
    <scope>NUCLEOTIDE SEQUENCE</scope>
</reference>
<dbReference type="GO" id="GO:0035348">
    <property type="term" value="P:acetyl-CoA transmembrane transport"/>
    <property type="evidence" value="ECO:0007669"/>
    <property type="project" value="InterPro"/>
</dbReference>
<dbReference type="Proteomes" id="UP001153620">
    <property type="component" value="Chromosome 2"/>
</dbReference>
<dbReference type="SUPFAM" id="SSF103473">
    <property type="entry name" value="MFS general substrate transporter"/>
    <property type="match status" value="1"/>
</dbReference>
<keyword evidence="8" id="KW-1185">Reference proteome</keyword>
<dbReference type="InterPro" id="IPR036259">
    <property type="entry name" value="MFS_trans_sf"/>
</dbReference>